<dbReference type="InterPro" id="IPR023174">
    <property type="entry name" value="PDEase_CS"/>
</dbReference>
<proteinExistence type="inferred from homology"/>
<dbReference type="GO" id="GO:0046872">
    <property type="term" value="F:metal ion binding"/>
    <property type="evidence" value="ECO:0007669"/>
    <property type="project" value="UniProtKB-KW"/>
</dbReference>
<dbReference type="PANTHER" id="PTHR11347">
    <property type="entry name" value="CYCLIC NUCLEOTIDE PHOSPHODIESTERASE"/>
    <property type="match status" value="1"/>
</dbReference>
<sequence>MGICVGRPASLSSATEQYLFKKTPSRSSKVANAPEPIRPSDFTAFPPANADGALLKNAAADLAAKSSTTVSSNSPSEQLPPTLLKRHSTSSGLRQRKPSTQKISSEAVNGLGAEAIGLSLKDAPLPSSTEAIHLAIARLRQMVQLIGDGSSLLDLPLEDVKANLEFSAKVLENVYEEEHRSSSPPSDCDNSAGGSPVHRRHAAGTRADLHRLALPPCTNSRSASPSLSSCDTLFSFAAALKSDRAKGPRSRNRKPRSAVRVNEEDEDELSDVQPSQVPNEVREWLASTFTRKLSVVKRPNEKPKFRSVANAIRAGIFVERIYRRMSSSQVLHIPPKIVMQLRSIDEWTFDVFALNEASNGQALRYVANEVLTRYDLLTKYKISNYALENYMVAVEAGYSKYNNPYHNLIHAADVTQTMHWFLYQTGLAHWLSDLEIFASLIGAIIHDYEHTGTTNNFHVQSRSNLAMLYNDRSVLENFHLSASFALMQKEEHNILANLSKEEYKEFRSLVIDMVLATDMSIHFQQIKNMRTLLGMPENIDKSKALQLVLHSCDISHPAKPWDLHYKFTLGVLEEFFQQGDREQELGLPFSPLCDRQTTVIAQSQIGFIDFIVEPSMAITGDMLEKILKPLQGEDSEDAEPLELLNVVNEARPRTAPPVRSASEGVNAFVHKNNVWRHTAAKASHDIKKPWVQHFQENKVKWREEQVQSDAERRLKGRKDSDKEDSIDANIIHEEEVPDGSASRPLSPKHTK</sequence>
<dbReference type="Gene3D" id="1.10.1300.10">
    <property type="entry name" value="3'5'-cyclic nucleotide phosphodiesterase, catalytic domain"/>
    <property type="match status" value="1"/>
</dbReference>
<dbReference type="OrthoDB" id="189220at2759"/>
<accession>A0A1D1UCL3</accession>
<evidence type="ECO:0000256" key="6">
    <source>
        <dbReference type="PIRSR" id="PIRSR623088-3"/>
    </source>
</evidence>
<comment type="cofactor">
    <cofactor evidence="7">
        <name>a divalent metal cation</name>
        <dbReference type="ChEBI" id="CHEBI:60240"/>
    </cofactor>
    <text evidence="7">Binds 2 divalent metal cations per subunit. Site 1 may preferentially bind zinc ions, while site 2 has a preference for magnesium and/or manganese ions.</text>
</comment>
<dbReference type="EMBL" id="BDGG01000001">
    <property type="protein sequence ID" value="GAU87406.1"/>
    <property type="molecule type" value="Genomic_DNA"/>
</dbReference>
<feature type="compositionally biased region" description="Polar residues" evidence="8">
    <location>
        <begin position="182"/>
        <end position="193"/>
    </location>
</feature>
<dbReference type="InterPro" id="IPR013706">
    <property type="entry name" value="PDE1_N"/>
</dbReference>
<keyword evidence="2 6" id="KW-0479">Metal-binding</keyword>
<evidence type="ECO:0000256" key="3">
    <source>
        <dbReference type="ARBA" id="ARBA00022801"/>
    </source>
</evidence>
<evidence type="ECO:0000313" key="10">
    <source>
        <dbReference type="EMBL" id="GAU87406.1"/>
    </source>
</evidence>
<name>A0A1D1UCL3_RAMVA</name>
<dbReference type="Pfam" id="PF00233">
    <property type="entry name" value="PDEase_I"/>
    <property type="match status" value="1"/>
</dbReference>
<evidence type="ECO:0000256" key="4">
    <source>
        <dbReference type="PIRSR" id="PIRSR623088-1"/>
    </source>
</evidence>
<evidence type="ECO:0000313" key="11">
    <source>
        <dbReference type="Proteomes" id="UP000186922"/>
    </source>
</evidence>
<comment type="caution">
    <text evidence="10">The sequence shown here is derived from an EMBL/GenBank/DDBJ whole genome shotgun (WGS) entry which is preliminary data.</text>
</comment>
<feature type="active site" description="Proton donor" evidence="4">
    <location>
        <position position="406"/>
    </location>
</feature>
<feature type="binding site" evidence="6">
    <location>
        <position position="553"/>
    </location>
    <ligand>
        <name>Zn(2+)</name>
        <dbReference type="ChEBI" id="CHEBI:29105"/>
        <label>1</label>
    </ligand>
</feature>
<keyword evidence="1" id="KW-0140">cGMP</keyword>
<feature type="region of interest" description="Disordered" evidence="8">
    <location>
        <begin position="66"/>
        <end position="104"/>
    </location>
</feature>
<dbReference type="GO" id="GO:0007165">
    <property type="term" value="P:signal transduction"/>
    <property type="evidence" value="ECO:0007669"/>
    <property type="project" value="InterPro"/>
</dbReference>
<protein>
    <recommendedName>
        <fullName evidence="7">Phosphodiesterase</fullName>
        <ecNumber evidence="7">3.1.4.-</ecNumber>
    </recommendedName>
</protein>
<feature type="binding site" evidence="5">
    <location>
        <position position="604"/>
    </location>
    <ligand>
        <name>AMP</name>
        <dbReference type="ChEBI" id="CHEBI:456215"/>
    </ligand>
</feature>
<dbReference type="EC" id="3.1.4.-" evidence="7"/>
<dbReference type="PROSITE" id="PS00126">
    <property type="entry name" value="PDEASE_I_1"/>
    <property type="match status" value="1"/>
</dbReference>
<dbReference type="InterPro" id="IPR023088">
    <property type="entry name" value="PDEase"/>
</dbReference>
<feature type="compositionally biased region" description="Basic residues" evidence="8">
    <location>
        <begin position="247"/>
        <end position="257"/>
    </location>
</feature>
<organism evidence="10 11">
    <name type="scientific">Ramazzottius varieornatus</name>
    <name type="common">Water bear</name>
    <name type="synonym">Tardigrade</name>
    <dbReference type="NCBI Taxonomy" id="947166"/>
    <lineage>
        <taxon>Eukaryota</taxon>
        <taxon>Metazoa</taxon>
        <taxon>Ecdysozoa</taxon>
        <taxon>Tardigrada</taxon>
        <taxon>Eutardigrada</taxon>
        <taxon>Parachela</taxon>
        <taxon>Hypsibioidea</taxon>
        <taxon>Ramazzottiidae</taxon>
        <taxon>Ramazzottius</taxon>
    </lineage>
</organism>
<feature type="binding site" evidence="6">
    <location>
        <position position="447"/>
    </location>
    <ligand>
        <name>Zn(2+)</name>
        <dbReference type="ChEBI" id="CHEBI:29105"/>
        <label>1</label>
    </ligand>
</feature>
<dbReference type="PRINTS" id="PR00387">
    <property type="entry name" value="PDIESTERASE1"/>
</dbReference>
<dbReference type="AlphaFoldDB" id="A0A1D1UCL3"/>
<dbReference type="InterPro" id="IPR036971">
    <property type="entry name" value="PDEase_catalytic_dom_sf"/>
</dbReference>
<evidence type="ECO:0000256" key="5">
    <source>
        <dbReference type="PIRSR" id="PIRSR623088-2"/>
    </source>
</evidence>
<feature type="binding site" evidence="5">
    <location>
        <position position="553"/>
    </location>
    <ligand>
        <name>AMP</name>
        <dbReference type="ChEBI" id="CHEBI:456215"/>
    </ligand>
</feature>
<dbReference type="InterPro" id="IPR003607">
    <property type="entry name" value="HD/PDEase_dom"/>
</dbReference>
<evidence type="ECO:0000256" key="2">
    <source>
        <dbReference type="ARBA" id="ARBA00022723"/>
    </source>
</evidence>
<feature type="region of interest" description="Disordered" evidence="8">
    <location>
        <begin position="244"/>
        <end position="275"/>
    </location>
</feature>
<dbReference type="GO" id="GO:0004114">
    <property type="term" value="F:3',5'-cyclic-nucleotide phosphodiesterase activity"/>
    <property type="evidence" value="ECO:0007669"/>
    <property type="project" value="InterPro"/>
</dbReference>
<evidence type="ECO:0000259" key="9">
    <source>
        <dbReference type="PROSITE" id="PS51845"/>
    </source>
</evidence>
<feature type="binding site" evidence="5">
    <location>
        <position position="447"/>
    </location>
    <ligand>
        <name>AMP</name>
        <dbReference type="ChEBI" id="CHEBI:456215"/>
    </ligand>
</feature>
<feature type="region of interest" description="Disordered" evidence="8">
    <location>
        <begin position="177"/>
        <end position="202"/>
    </location>
</feature>
<dbReference type="FunFam" id="1.10.1300.10:FF:000032">
    <property type="entry name" value="Phosphodiesterase"/>
    <property type="match status" value="1"/>
</dbReference>
<dbReference type="Proteomes" id="UP000186922">
    <property type="component" value="Unassembled WGS sequence"/>
</dbReference>
<feature type="binding site" evidence="6">
    <location>
        <position position="447"/>
    </location>
    <ligand>
        <name>Zn(2+)</name>
        <dbReference type="ChEBI" id="CHEBI:29105"/>
        <label>2</label>
    </ligand>
</feature>
<dbReference type="SUPFAM" id="SSF109604">
    <property type="entry name" value="HD-domain/PDEase-like"/>
    <property type="match status" value="1"/>
</dbReference>
<dbReference type="STRING" id="947166.A0A1D1UCL3"/>
<feature type="compositionally biased region" description="Basic and acidic residues" evidence="8">
    <location>
        <begin position="702"/>
        <end position="734"/>
    </location>
</feature>
<dbReference type="Pfam" id="PF08499">
    <property type="entry name" value="PDEase_I_N"/>
    <property type="match status" value="1"/>
</dbReference>
<keyword evidence="11" id="KW-1185">Reference proteome</keyword>
<feature type="region of interest" description="Disordered" evidence="8">
    <location>
        <begin position="22"/>
        <end position="48"/>
    </location>
</feature>
<feature type="compositionally biased region" description="Low complexity" evidence="8">
    <location>
        <begin position="66"/>
        <end position="76"/>
    </location>
</feature>
<keyword evidence="3 7" id="KW-0378">Hydrolase</keyword>
<gene>
    <name evidence="10" type="primary">RvY_00254</name>
    <name evidence="10" type="synonym">RvY_00254.1</name>
    <name evidence="10" type="ORF">RvY_00254-1</name>
</gene>
<reference evidence="10 11" key="1">
    <citation type="journal article" date="2016" name="Nat. Commun.">
        <title>Extremotolerant tardigrade genome and improved radiotolerance of human cultured cells by tardigrade-unique protein.</title>
        <authorList>
            <person name="Hashimoto T."/>
            <person name="Horikawa D.D."/>
            <person name="Saito Y."/>
            <person name="Kuwahara H."/>
            <person name="Kozuka-Hata H."/>
            <person name="Shin-I T."/>
            <person name="Minakuchi Y."/>
            <person name="Ohishi K."/>
            <person name="Motoyama A."/>
            <person name="Aizu T."/>
            <person name="Enomoto A."/>
            <person name="Kondo K."/>
            <person name="Tanaka S."/>
            <person name="Hara Y."/>
            <person name="Koshikawa S."/>
            <person name="Sagara H."/>
            <person name="Miura T."/>
            <person name="Yokobori S."/>
            <person name="Miyagawa K."/>
            <person name="Suzuki Y."/>
            <person name="Kubo T."/>
            <person name="Oyama M."/>
            <person name="Kohara Y."/>
            <person name="Fujiyama A."/>
            <person name="Arakawa K."/>
            <person name="Katayama T."/>
            <person name="Toyoda A."/>
            <person name="Kunieda T."/>
        </authorList>
    </citation>
    <scope>NUCLEOTIDE SEQUENCE [LARGE SCALE GENOMIC DNA]</scope>
    <source>
        <strain evidence="10 11">YOKOZUNA-1</strain>
    </source>
</reference>
<dbReference type="SMART" id="SM00471">
    <property type="entry name" value="HDc"/>
    <property type="match status" value="1"/>
</dbReference>
<feature type="compositionally biased region" description="Basic residues" evidence="8">
    <location>
        <begin position="84"/>
        <end position="99"/>
    </location>
</feature>
<dbReference type="InterPro" id="IPR002073">
    <property type="entry name" value="PDEase_catalytic_dom"/>
</dbReference>
<feature type="binding site" evidence="6">
    <location>
        <position position="410"/>
    </location>
    <ligand>
        <name>Zn(2+)</name>
        <dbReference type="ChEBI" id="CHEBI:29105"/>
        <label>1</label>
    </ligand>
</feature>
<feature type="region of interest" description="Disordered" evidence="8">
    <location>
        <begin position="702"/>
        <end position="751"/>
    </location>
</feature>
<evidence type="ECO:0000256" key="7">
    <source>
        <dbReference type="RuleBase" id="RU363067"/>
    </source>
</evidence>
<evidence type="ECO:0000256" key="8">
    <source>
        <dbReference type="SAM" id="MobiDB-lite"/>
    </source>
</evidence>
<evidence type="ECO:0000256" key="1">
    <source>
        <dbReference type="ARBA" id="ARBA00022535"/>
    </source>
</evidence>
<feature type="binding site" evidence="6">
    <location>
        <position position="446"/>
    </location>
    <ligand>
        <name>Zn(2+)</name>
        <dbReference type="ChEBI" id="CHEBI:29105"/>
        <label>1</label>
    </ligand>
</feature>
<comment type="similarity">
    <text evidence="7">Belongs to the cyclic nucleotide phosphodiesterase family.</text>
</comment>
<feature type="binding site" evidence="5">
    <location>
        <begin position="406"/>
        <end position="410"/>
    </location>
    <ligand>
        <name>AMP</name>
        <dbReference type="ChEBI" id="CHEBI:456215"/>
    </ligand>
</feature>
<dbReference type="PROSITE" id="PS51845">
    <property type="entry name" value="PDEASE_I_2"/>
    <property type="match status" value="1"/>
</dbReference>
<feature type="domain" description="PDEase" evidence="9">
    <location>
        <begin position="326"/>
        <end position="708"/>
    </location>
</feature>